<evidence type="ECO:0000313" key="2">
    <source>
        <dbReference type="EMBL" id="KRM44853.1"/>
    </source>
</evidence>
<comment type="caution">
    <text evidence="2">The sequence shown here is derived from an EMBL/GenBank/DDBJ whole genome shotgun (WGS) entry which is preliminary data.</text>
</comment>
<proteinExistence type="predicted"/>
<gene>
    <name evidence="2" type="ORF">FC51_GL001295</name>
</gene>
<dbReference type="AlphaFoldDB" id="A0A0R1YSS6"/>
<dbReference type="RefSeq" id="WP_057909683.1">
    <property type="nucleotide sequence ID" value="NZ_AZGK01000022.1"/>
</dbReference>
<evidence type="ECO:0000256" key="1">
    <source>
        <dbReference type="SAM" id="SignalP"/>
    </source>
</evidence>
<dbReference type="EMBL" id="AZGK01000022">
    <property type="protein sequence ID" value="KRM44853.1"/>
    <property type="molecule type" value="Genomic_DNA"/>
</dbReference>
<keyword evidence="1" id="KW-0732">Signal</keyword>
<dbReference type="Proteomes" id="UP000051957">
    <property type="component" value="Unassembled WGS sequence"/>
</dbReference>
<dbReference type="PATRIC" id="fig|1423784.4.peg.1311"/>
<name>A0A0R1YSS6_9LACO</name>
<protein>
    <submittedName>
        <fullName evidence="2">Uncharacterized protein</fullName>
    </submittedName>
</protein>
<sequence length="144" mass="16376">MKYSKIALGLMTILLSGAIAPVATSASSHTTIPKAMRGTWYRYNGKSFNMLKLTTHRFTYKGIDGTTSLTPGQKGYKKLYVQKKHGKYTFNRFTHDYENPGSFKIAKKKIAGHYRKALFQYTPSGYVIVLTKAKYHHDYSFSQS</sequence>
<dbReference type="GeneID" id="69803255"/>
<organism evidence="2 3">
    <name type="scientific">Lentilactobacillus parabuchneri DSM 5707 = NBRC 107865</name>
    <dbReference type="NCBI Taxonomy" id="1423784"/>
    <lineage>
        <taxon>Bacteria</taxon>
        <taxon>Bacillati</taxon>
        <taxon>Bacillota</taxon>
        <taxon>Bacilli</taxon>
        <taxon>Lactobacillales</taxon>
        <taxon>Lactobacillaceae</taxon>
        <taxon>Lentilactobacillus</taxon>
    </lineage>
</organism>
<evidence type="ECO:0000313" key="3">
    <source>
        <dbReference type="Proteomes" id="UP000051957"/>
    </source>
</evidence>
<reference evidence="2 3" key="1">
    <citation type="journal article" date="2015" name="Genome Announc.">
        <title>Expanding the biotechnology potential of lactobacilli through comparative genomics of 213 strains and associated genera.</title>
        <authorList>
            <person name="Sun Z."/>
            <person name="Harris H.M."/>
            <person name="McCann A."/>
            <person name="Guo C."/>
            <person name="Argimon S."/>
            <person name="Zhang W."/>
            <person name="Yang X."/>
            <person name="Jeffery I.B."/>
            <person name="Cooney J.C."/>
            <person name="Kagawa T.F."/>
            <person name="Liu W."/>
            <person name="Song Y."/>
            <person name="Salvetti E."/>
            <person name="Wrobel A."/>
            <person name="Rasinkangas P."/>
            <person name="Parkhill J."/>
            <person name="Rea M.C."/>
            <person name="O'Sullivan O."/>
            <person name="Ritari J."/>
            <person name="Douillard F.P."/>
            <person name="Paul Ross R."/>
            <person name="Yang R."/>
            <person name="Briner A.E."/>
            <person name="Felis G.E."/>
            <person name="de Vos W.M."/>
            <person name="Barrangou R."/>
            <person name="Klaenhammer T.R."/>
            <person name="Caufield P.W."/>
            <person name="Cui Y."/>
            <person name="Zhang H."/>
            <person name="O'Toole P.W."/>
        </authorList>
    </citation>
    <scope>NUCLEOTIDE SEQUENCE [LARGE SCALE GENOMIC DNA]</scope>
    <source>
        <strain evidence="2 3">DSM 5707</strain>
    </source>
</reference>
<feature type="signal peptide" evidence="1">
    <location>
        <begin position="1"/>
        <end position="25"/>
    </location>
</feature>
<accession>A0A0R1YSS6</accession>
<feature type="chain" id="PRO_5006413938" evidence="1">
    <location>
        <begin position="26"/>
        <end position="144"/>
    </location>
</feature>